<dbReference type="InterPro" id="IPR007539">
    <property type="entry name" value="DUF551"/>
</dbReference>
<reference evidence="2" key="1">
    <citation type="journal article" date="2014" name="Int. J. Syst. Evol. Microbiol.">
        <title>Complete genome sequence of Corynebacterium casei LMG S-19264T (=DSM 44701T), isolated from a smear-ripened cheese.</title>
        <authorList>
            <consortium name="US DOE Joint Genome Institute (JGI-PGF)"/>
            <person name="Walter F."/>
            <person name="Albersmeier A."/>
            <person name="Kalinowski J."/>
            <person name="Ruckert C."/>
        </authorList>
    </citation>
    <scope>NUCLEOTIDE SEQUENCE</scope>
    <source>
        <strain evidence="2">JCM 13306</strain>
    </source>
</reference>
<dbReference type="EMBL" id="BNBA01000015">
    <property type="protein sequence ID" value="GHH54449.1"/>
    <property type="molecule type" value="Genomic_DNA"/>
</dbReference>
<accession>A0A919F8V3</accession>
<evidence type="ECO:0000313" key="3">
    <source>
        <dbReference type="Proteomes" id="UP000623958"/>
    </source>
</evidence>
<evidence type="ECO:0000259" key="1">
    <source>
        <dbReference type="Pfam" id="PF04448"/>
    </source>
</evidence>
<gene>
    <name evidence="2" type="ORF">GCM10009090_21290</name>
</gene>
<feature type="domain" description="DUF551" evidence="1">
    <location>
        <begin position="4"/>
        <end position="59"/>
    </location>
</feature>
<name>A0A919F8V3_9XANT</name>
<dbReference type="Proteomes" id="UP000623958">
    <property type="component" value="Unassembled WGS sequence"/>
</dbReference>
<keyword evidence="3" id="KW-1185">Reference proteome</keyword>
<comment type="caution">
    <text evidence="2">The sequence shown here is derived from an EMBL/GenBank/DDBJ whole genome shotgun (WGS) entry which is preliminary data.</text>
</comment>
<reference evidence="2" key="2">
    <citation type="submission" date="2020-09" db="EMBL/GenBank/DDBJ databases">
        <authorList>
            <person name="Sun Q."/>
            <person name="Ohkuma M."/>
        </authorList>
    </citation>
    <scope>NUCLEOTIDE SEQUENCE</scope>
    <source>
        <strain evidence="2">JCM 13306</strain>
    </source>
</reference>
<dbReference type="Pfam" id="PF04448">
    <property type="entry name" value="DUF551"/>
    <property type="match status" value="1"/>
</dbReference>
<dbReference type="AlphaFoldDB" id="A0A919F8V3"/>
<evidence type="ECO:0000313" key="2">
    <source>
        <dbReference type="EMBL" id="GHH54449.1"/>
    </source>
</evidence>
<proteinExistence type="predicted"/>
<sequence>MTEEWISIDDQLPDDTRSVVVKTVENQALIARYFNTGNPREDFIVQGQPVVYGAITHWRYPRE</sequence>
<dbReference type="RefSeq" id="WP_434027814.1">
    <property type="nucleotide sequence ID" value="NZ_BNBA01000015.1"/>
</dbReference>
<protein>
    <recommendedName>
        <fullName evidence="1">DUF551 domain-containing protein</fullName>
    </recommendedName>
</protein>
<organism evidence="2 3">
    <name type="scientific">Xanthomonas boreopolis</name>
    <dbReference type="NCBI Taxonomy" id="86183"/>
    <lineage>
        <taxon>Bacteria</taxon>
        <taxon>Pseudomonadati</taxon>
        <taxon>Pseudomonadota</taxon>
        <taxon>Gammaproteobacteria</taxon>
        <taxon>Lysobacterales</taxon>
        <taxon>Lysobacteraceae</taxon>
        <taxon>Xanthomonas</taxon>
    </lineage>
</organism>